<accession>A0AAN8ZVP9</accession>
<gene>
    <name evidence="1" type="ORF">SK128_021553</name>
</gene>
<dbReference type="EMBL" id="JAXCGZ010020843">
    <property type="protein sequence ID" value="KAK7065229.1"/>
    <property type="molecule type" value="Genomic_DNA"/>
</dbReference>
<keyword evidence="2" id="KW-1185">Reference proteome</keyword>
<dbReference type="AlphaFoldDB" id="A0AAN8ZVP9"/>
<protein>
    <submittedName>
        <fullName evidence="1">Uncharacterized protein</fullName>
    </submittedName>
</protein>
<organism evidence="1 2">
    <name type="scientific">Halocaridina rubra</name>
    <name type="common">Hawaiian red shrimp</name>
    <dbReference type="NCBI Taxonomy" id="373956"/>
    <lineage>
        <taxon>Eukaryota</taxon>
        <taxon>Metazoa</taxon>
        <taxon>Ecdysozoa</taxon>
        <taxon>Arthropoda</taxon>
        <taxon>Crustacea</taxon>
        <taxon>Multicrustacea</taxon>
        <taxon>Malacostraca</taxon>
        <taxon>Eumalacostraca</taxon>
        <taxon>Eucarida</taxon>
        <taxon>Decapoda</taxon>
        <taxon>Pleocyemata</taxon>
        <taxon>Caridea</taxon>
        <taxon>Atyoidea</taxon>
        <taxon>Atyidae</taxon>
        <taxon>Halocaridina</taxon>
    </lineage>
</organism>
<proteinExistence type="predicted"/>
<dbReference type="Proteomes" id="UP001381693">
    <property type="component" value="Unassembled WGS sequence"/>
</dbReference>
<name>A0AAN8ZVP9_HALRR</name>
<evidence type="ECO:0000313" key="2">
    <source>
        <dbReference type="Proteomes" id="UP001381693"/>
    </source>
</evidence>
<reference evidence="1 2" key="1">
    <citation type="submission" date="2023-11" db="EMBL/GenBank/DDBJ databases">
        <title>Halocaridina rubra genome assembly.</title>
        <authorList>
            <person name="Smith C."/>
        </authorList>
    </citation>
    <scope>NUCLEOTIDE SEQUENCE [LARGE SCALE GENOMIC DNA]</scope>
    <source>
        <strain evidence="1">EP-1</strain>
        <tissue evidence="1">Whole</tissue>
    </source>
</reference>
<evidence type="ECO:0000313" key="1">
    <source>
        <dbReference type="EMBL" id="KAK7065229.1"/>
    </source>
</evidence>
<comment type="caution">
    <text evidence="1">The sequence shown here is derived from an EMBL/GenBank/DDBJ whole genome shotgun (WGS) entry which is preliminary data.</text>
</comment>
<sequence>MMQNFNNSLYYYEIQHGEWDNSEAEEVCFSAAIIHNTLLAGITCITETKKNIRRQKIYKTKNSFHFLLSIIAPPPSTMVDID</sequence>